<gene>
    <name evidence="1" type="ORF">WICPIJ_009282</name>
</gene>
<comment type="caution">
    <text evidence="1">The sequence shown here is derived from an EMBL/GenBank/DDBJ whole genome shotgun (WGS) entry which is preliminary data.</text>
</comment>
<reference evidence="1" key="2">
    <citation type="submission" date="2021-01" db="EMBL/GenBank/DDBJ databases">
        <authorList>
            <person name="Schikora-Tamarit M.A."/>
        </authorList>
    </citation>
    <scope>NUCLEOTIDE SEQUENCE</scope>
    <source>
        <strain evidence="1">CBS2887</strain>
    </source>
</reference>
<evidence type="ECO:0000313" key="1">
    <source>
        <dbReference type="EMBL" id="KAH3675757.1"/>
    </source>
</evidence>
<organism evidence="1 2">
    <name type="scientific">Wickerhamomyces pijperi</name>
    <name type="common">Yeast</name>
    <name type="synonym">Pichia pijperi</name>
    <dbReference type="NCBI Taxonomy" id="599730"/>
    <lineage>
        <taxon>Eukaryota</taxon>
        <taxon>Fungi</taxon>
        <taxon>Dikarya</taxon>
        <taxon>Ascomycota</taxon>
        <taxon>Saccharomycotina</taxon>
        <taxon>Saccharomycetes</taxon>
        <taxon>Phaffomycetales</taxon>
        <taxon>Wickerhamomycetaceae</taxon>
        <taxon>Wickerhamomyces</taxon>
    </lineage>
</organism>
<proteinExistence type="predicted"/>
<reference evidence="1" key="1">
    <citation type="journal article" date="2021" name="Open Biol.">
        <title>Shared evolutionary footprints suggest mitochondrial oxidative damage underlies multiple complex I losses in fungi.</title>
        <authorList>
            <person name="Schikora-Tamarit M.A."/>
            <person name="Marcet-Houben M."/>
            <person name="Nosek J."/>
            <person name="Gabaldon T."/>
        </authorList>
    </citation>
    <scope>NUCLEOTIDE SEQUENCE</scope>
    <source>
        <strain evidence="1">CBS2887</strain>
    </source>
</reference>
<protein>
    <submittedName>
        <fullName evidence="1">Uncharacterized protein</fullName>
    </submittedName>
</protein>
<sequence length="119" mass="13504">MATTVFSQSWPWNSLDTASTTAMEGVFFAVIVQSVGKVVETCEVLQIQNPSLEVHIAHLVCLLEHHVLRVRRTSMIDHVQLELVVVHLYQNAVVQIKGMQGLKVLHQVVRLKFMEVREC</sequence>
<dbReference type="AlphaFoldDB" id="A0A9P8PPL6"/>
<dbReference type="EMBL" id="JAEUBG010005367">
    <property type="protein sequence ID" value="KAH3675757.1"/>
    <property type="molecule type" value="Genomic_DNA"/>
</dbReference>
<accession>A0A9P8PPL6</accession>
<name>A0A9P8PPL6_WICPI</name>
<evidence type="ECO:0000313" key="2">
    <source>
        <dbReference type="Proteomes" id="UP000774326"/>
    </source>
</evidence>
<keyword evidence="2" id="KW-1185">Reference proteome</keyword>
<dbReference type="Proteomes" id="UP000774326">
    <property type="component" value="Unassembled WGS sequence"/>
</dbReference>